<comment type="caution">
    <text evidence="2">The sequence shown here is derived from an EMBL/GenBank/DDBJ whole genome shotgun (WGS) entry which is preliminary data.</text>
</comment>
<dbReference type="Proteomes" id="UP000738517">
    <property type="component" value="Unassembled WGS sequence"/>
</dbReference>
<feature type="domain" description="Reverse transcriptase Ty1/copia-type" evidence="1">
    <location>
        <begin position="12"/>
        <end position="109"/>
    </location>
</feature>
<name>A0ABW9YW17_9GAMM</name>
<protein>
    <recommendedName>
        <fullName evidence="1">Reverse transcriptase Ty1/copia-type domain-containing protein</fullName>
    </recommendedName>
</protein>
<organism evidence="2 3">
    <name type="scientific">Photobacterium alginatilyticum</name>
    <dbReference type="NCBI Taxonomy" id="1775171"/>
    <lineage>
        <taxon>Bacteria</taxon>
        <taxon>Pseudomonadati</taxon>
        <taxon>Pseudomonadota</taxon>
        <taxon>Gammaproteobacteria</taxon>
        <taxon>Vibrionales</taxon>
        <taxon>Vibrionaceae</taxon>
        <taxon>Photobacterium</taxon>
    </lineage>
</organism>
<evidence type="ECO:0000259" key="1">
    <source>
        <dbReference type="Pfam" id="PF07727"/>
    </source>
</evidence>
<accession>A0ABW9YW17</accession>
<evidence type="ECO:0000313" key="3">
    <source>
        <dbReference type="Proteomes" id="UP000738517"/>
    </source>
</evidence>
<feature type="non-terminal residue" evidence="2">
    <location>
        <position position="109"/>
    </location>
</feature>
<evidence type="ECO:0000313" key="2">
    <source>
        <dbReference type="EMBL" id="NBI56464.1"/>
    </source>
</evidence>
<dbReference type="InterPro" id="IPR013103">
    <property type="entry name" value="RVT_2"/>
</dbReference>
<dbReference type="Pfam" id="PF07727">
    <property type="entry name" value="RVT_2"/>
    <property type="match status" value="1"/>
</dbReference>
<proteinExistence type="predicted"/>
<dbReference type="EMBL" id="RSEJ01000366">
    <property type="protein sequence ID" value="NBI56464.1"/>
    <property type="molecule type" value="Genomic_DNA"/>
</dbReference>
<gene>
    <name evidence="2" type="ORF">EIZ48_29055</name>
</gene>
<sequence>MQDELNQFERSNVWTLVPRPHDKSIIGTKWVFRNKMDESGIVIRNKARLVAQGYNQEEGIDFDETYAPVARLEAIRILLAFASFKGFKLYQTDVKSAFLNGFINEEVYV</sequence>
<reference evidence="2 3" key="1">
    <citation type="journal article" date="2017" name="Int. J. Syst. Evol. Microbiol.">
        <title>Photobacterium alginatilyticum sp. nov., a marine bacterium isolated from bottom seawater.</title>
        <authorList>
            <person name="Wang X."/>
            <person name="Wang Y."/>
            <person name="Yang X."/>
            <person name="Sun H."/>
            <person name="Li B."/>
            <person name="Zhang X.H."/>
        </authorList>
    </citation>
    <scope>NUCLEOTIDE SEQUENCE [LARGE SCALE GENOMIC DNA]</scope>
    <source>
        <strain evidence="2 3">P03D4</strain>
    </source>
</reference>
<keyword evidence="3" id="KW-1185">Reference proteome</keyword>